<evidence type="ECO:0000259" key="3">
    <source>
        <dbReference type="PROSITE" id="PS51710"/>
    </source>
</evidence>
<evidence type="ECO:0000256" key="2">
    <source>
        <dbReference type="ARBA" id="ARBA00023134"/>
    </source>
</evidence>
<dbReference type="PROSITE" id="PS51883">
    <property type="entry name" value="OBG"/>
    <property type="match status" value="1"/>
</dbReference>
<dbReference type="WBParaSite" id="HDID_0000499001-mRNA-1">
    <property type="protein sequence ID" value="HDID_0000499001-mRNA-1"/>
    <property type="gene ID" value="HDID_0000499001"/>
</dbReference>
<accession>A0A0R3SJ75</accession>
<dbReference type="PANTHER" id="PTHR11702:SF43">
    <property type="entry name" value="GTP-BINDING PROTEIN 10"/>
    <property type="match status" value="1"/>
</dbReference>
<dbReference type="InterPro" id="IPR031167">
    <property type="entry name" value="G_OBG"/>
</dbReference>
<dbReference type="Pfam" id="PF01018">
    <property type="entry name" value="GTP1_OBG"/>
    <property type="match status" value="1"/>
</dbReference>
<dbReference type="InterPro" id="IPR045086">
    <property type="entry name" value="OBG_GTPase"/>
</dbReference>
<evidence type="ECO:0000313" key="6">
    <source>
        <dbReference type="Proteomes" id="UP000274504"/>
    </source>
</evidence>
<dbReference type="GO" id="GO:0005525">
    <property type="term" value="F:GTP binding"/>
    <property type="evidence" value="ECO:0007669"/>
    <property type="project" value="UniProtKB-KW"/>
</dbReference>
<dbReference type="EMBL" id="UYSG01002208">
    <property type="protein sequence ID" value="VDL57306.1"/>
    <property type="molecule type" value="Genomic_DNA"/>
</dbReference>
<dbReference type="GO" id="GO:0005739">
    <property type="term" value="C:mitochondrion"/>
    <property type="evidence" value="ECO:0007669"/>
    <property type="project" value="TreeGrafter"/>
</dbReference>
<evidence type="ECO:0000259" key="4">
    <source>
        <dbReference type="PROSITE" id="PS51883"/>
    </source>
</evidence>
<dbReference type="InterPro" id="IPR027417">
    <property type="entry name" value="P-loop_NTPase"/>
</dbReference>
<dbReference type="InterPro" id="IPR006073">
    <property type="entry name" value="GTP-bd"/>
</dbReference>
<dbReference type="SUPFAM" id="SSF52540">
    <property type="entry name" value="P-loop containing nucleoside triphosphate hydrolases"/>
    <property type="match status" value="1"/>
</dbReference>
<dbReference type="STRING" id="6216.A0A0R3SJ75"/>
<evidence type="ECO:0000313" key="5">
    <source>
        <dbReference type="EMBL" id="VDL57306.1"/>
    </source>
</evidence>
<evidence type="ECO:0000256" key="1">
    <source>
        <dbReference type="ARBA" id="ARBA00022741"/>
    </source>
</evidence>
<proteinExistence type="predicted"/>
<feature type="domain" description="OBG-type G" evidence="3">
    <location>
        <begin position="147"/>
        <end position="181"/>
    </location>
</feature>
<dbReference type="Pfam" id="PF01926">
    <property type="entry name" value="MMR_HSR1"/>
    <property type="match status" value="1"/>
</dbReference>
<dbReference type="PROSITE" id="PS51710">
    <property type="entry name" value="G_OBG"/>
    <property type="match status" value="1"/>
</dbReference>
<dbReference type="PANTHER" id="PTHR11702">
    <property type="entry name" value="DEVELOPMENTALLY REGULATED GTP-BINDING PROTEIN-RELATED"/>
    <property type="match status" value="1"/>
</dbReference>
<feature type="domain" description="Obg" evidence="4">
    <location>
        <begin position="6"/>
        <end position="146"/>
    </location>
</feature>
<dbReference type="GO" id="GO:0042254">
    <property type="term" value="P:ribosome biogenesis"/>
    <property type="evidence" value="ECO:0007669"/>
    <property type="project" value="UniProtKB-UniRule"/>
</dbReference>
<keyword evidence="1" id="KW-0547">Nucleotide-binding</keyword>
<evidence type="ECO:0000313" key="7">
    <source>
        <dbReference type="WBParaSite" id="HDID_0000499001-mRNA-1"/>
    </source>
</evidence>
<dbReference type="SUPFAM" id="SSF82051">
    <property type="entry name" value="Obg GTP-binding protein N-terminal domain"/>
    <property type="match status" value="1"/>
</dbReference>
<protein>
    <submittedName>
        <fullName evidence="7">OBG-type G domain-containing protein</fullName>
    </submittedName>
</protein>
<dbReference type="Gene3D" id="3.40.50.300">
    <property type="entry name" value="P-loop containing nucleotide triphosphate hydrolases"/>
    <property type="match status" value="1"/>
</dbReference>
<dbReference type="InterPro" id="IPR036726">
    <property type="entry name" value="GTP1_OBG_dom_sf"/>
</dbReference>
<dbReference type="OrthoDB" id="347018at2759"/>
<dbReference type="Gene3D" id="2.70.210.12">
    <property type="entry name" value="GTP1/OBG domain"/>
    <property type="match status" value="1"/>
</dbReference>
<dbReference type="Proteomes" id="UP000274504">
    <property type="component" value="Unassembled WGS sequence"/>
</dbReference>
<reference evidence="7" key="1">
    <citation type="submission" date="2017-02" db="UniProtKB">
        <authorList>
            <consortium name="WormBaseParasite"/>
        </authorList>
    </citation>
    <scope>IDENTIFICATION</scope>
</reference>
<gene>
    <name evidence="5" type="ORF">HDID_LOCUS4988</name>
</gene>
<reference evidence="5 6" key="2">
    <citation type="submission" date="2018-11" db="EMBL/GenBank/DDBJ databases">
        <authorList>
            <consortium name="Pathogen Informatics"/>
        </authorList>
    </citation>
    <scope>NUCLEOTIDE SEQUENCE [LARGE SCALE GENOMIC DNA]</scope>
</reference>
<dbReference type="PRINTS" id="PR00326">
    <property type="entry name" value="GTP1OBG"/>
</dbReference>
<dbReference type="GO" id="GO:0003924">
    <property type="term" value="F:GTPase activity"/>
    <property type="evidence" value="ECO:0007669"/>
    <property type="project" value="InterPro"/>
</dbReference>
<keyword evidence="2" id="KW-0342">GTP-binding</keyword>
<organism evidence="7">
    <name type="scientific">Hymenolepis diminuta</name>
    <name type="common">Rat tapeworm</name>
    <dbReference type="NCBI Taxonomy" id="6216"/>
    <lineage>
        <taxon>Eukaryota</taxon>
        <taxon>Metazoa</taxon>
        <taxon>Spiralia</taxon>
        <taxon>Lophotrochozoa</taxon>
        <taxon>Platyhelminthes</taxon>
        <taxon>Cestoda</taxon>
        <taxon>Eucestoda</taxon>
        <taxon>Cyclophyllidea</taxon>
        <taxon>Hymenolepididae</taxon>
        <taxon>Hymenolepis</taxon>
    </lineage>
</organism>
<sequence>MNRKAKHFIDRLRIYVKSGSGSAGNPLVRGKGGDGGNVYLKSVDGCSLSDIIAKYPKKRFIASSGHGSTSRKGCFGIKGVDVEVPVPVGISVSLSNPGEPVRLIGDLNQPNQRLLVAQGGYGGTSVTNYLGTPGEARSIVLDLKLLADIGLIGLPNAGKSSLLHALSGVKTKVAAYPFTTLRLADIAAKLSTEQDLKEPPPLRHTGFLKHVERTSCLLVVLDALGFQANQHAPMRNPISAAVLLISQLQRHAFGRLLGKPMLCAINKIDLPYAEDAANEAKEILMSNDSDYIMKTSGLPSVLLPNHEFRFEDVYLISAAKRTNLASTYLKDGLRHWLDVIELRRRKDDLEEIEKEVKGTIDSALKDHLPTIQ</sequence>
<dbReference type="AlphaFoldDB" id="A0A0R3SJ75"/>
<name>A0A0R3SJ75_HYMDI</name>
<dbReference type="InterPro" id="IPR006169">
    <property type="entry name" value="GTP1_OBG_dom"/>
</dbReference>